<accession>A0ABU7EFJ9</accession>
<sequence>MAGAVWRHGVRWFSAQKLLIFQKDHVPIKPRMKTSCGNLLHLNLHCYHIPLEQSDLQPSASCRQDACTGISCRRCHNEATFPQSFVHFSDSSSSVFTSEGFHFTEQELLDRPNFVHFLL</sequence>
<proteinExistence type="predicted"/>
<gene>
    <name evidence="1" type="ORF">CHARACLAT_001659</name>
</gene>
<organism evidence="1 2">
    <name type="scientific">Characodon lateralis</name>
    <dbReference type="NCBI Taxonomy" id="208331"/>
    <lineage>
        <taxon>Eukaryota</taxon>
        <taxon>Metazoa</taxon>
        <taxon>Chordata</taxon>
        <taxon>Craniata</taxon>
        <taxon>Vertebrata</taxon>
        <taxon>Euteleostomi</taxon>
        <taxon>Actinopterygii</taxon>
        <taxon>Neopterygii</taxon>
        <taxon>Teleostei</taxon>
        <taxon>Neoteleostei</taxon>
        <taxon>Acanthomorphata</taxon>
        <taxon>Ovalentaria</taxon>
        <taxon>Atherinomorphae</taxon>
        <taxon>Cyprinodontiformes</taxon>
        <taxon>Goodeidae</taxon>
        <taxon>Characodon</taxon>
    </lineage>
</organism>
<dbReference type="Proteomes" id="UP001352852">
    <property type="component" value="Unassembled WGS sequence"/>
</dbReference>
<keyword evidence="2" id="KW-1185">Reference proteome</keyword>
<evidence type="ECO:0000313" key="2">
    <source>
        <dbReference type="Proteomes" id="UP001352852"/>
    </source>
</evidence>
<dbReference type="EMBL" id="JAHUTJ010057443">
    <property type="protein sequence ID" value="MED6286038.1"/>
    <property type="molecule type" value="Genomic_DNA"/>
</dbReference>
<reference evidence="1 2" key="1">
    <citation type="submission" date="2021-06" db="EMBL/GenBank/DDBJ databases">
        <authorList>
            <person name="Palmer J.M."/>
        </authorList>
    </citation>
    <scope>NUCLEOTIDE SEQUENCE [LARGE SCALE GENOMIC DNA]</scope>
    <source>
        <strain evidence="1 2">CL_MEX2019</strain>
        <tissue evidence="1">Muscle</tissue>
    </source>
</reference>
<name>A0ABU7EFJ9_9TELE</name>
<comment type="caution">
    <text evidence="1">The sequence shown here is derived from an EMBL/GenBank/DDBJ whole genome shotgun (WGS) entry which is preliminary data.</text>
</comment>
<protein>
    <submittedName>
        <fullName evidence="1">Uncharacterized protein</fullName>
    </submittedName>
</protein>
<evidence type="ECO:0000313" key="1">
    <source>
        <dbReference type="EMBL" id="MED6286038.1"/>
    </source>
</evidence>